<reference evidence="2 3" key="1">
    <citation type="submission" date="2015-08" db="EMBL/GenBank/DDBJ databases">
        <authorList>
            <person name="Babu N.S."/>
            <person name="Beckwith C.J."/>
            <person name="Beseler K.G."/>
            <person name="Brison A."/>
            <person name="Carone J.V."/>
            <person name="Caskin T.P."/>
            <person name="Diamond M."/>
            <person name="Durham M.E."/>
            <person name="Foxe J.M."/>
            <person name="Go M."/>
            <person name="Henderson B.A."/>
            <person name="Jones I.B."/>
            <person name="McGettigan J.A."/>
            <person name="Micheletti S.J."/>
            <person name="Nasrallah M.E."/>
            <person name="Ortiz D."/>
            <person name="Piller C.R."/>
            <person name="Privatt S.R."/>
            <person name="Schneider S.L."/>
            <person name="Sharp S."/>
            <person name="Smith T.C."/>
            <person name="Stanton J.D."/>
            <person name="Ullery H.E."/>
            <person name="Wilson R.J."/>
            <person name="Serrano M.G."/>
            <person name="Buck G."/>
            <person name="Lee V."/>
            <person name="Wang Y."/>
            <person name="Carvalho R."/>
            <person name="Voegtly L."/>
            <person name="Shi R."/>
            <person name="Duckworth R."/>
            <person name="Johnson A."/>
            <person name="Loviza R."/>
            <person name="Walstead R."/>
            <person name="Shah Z."/>
            <person name="Kiflezghi M."/>
            <person name="Wade K."/>
            <person name="Ball S.L."/>
            <person name="Bradley K.W."/>
            <person name="Asai D.J."/>
            <person name="Bowman C.A."/>
            <person name="Russell D.A."/>
            <person name="Pope W.H."/>
            <person name="Jacobs-Sera D."/>
            <person name="Hendrix R.W."/>
            <person name="Hatfull G.F."/>
        </authorList>
    </citation>
    <scope>NUCLEOTIDE SEQUENCE [LARGE SCALE GENOMIC DNA]</scope>
    <source>
        <strain evidence="2 3">DSM 27648</strain>
    </source>
</reference>
<evidence type="ECO:0000313" key="3">
    <source>
        <dbReference type="Proteomes" id="UP000064967"/>
    </source>
</evidence>
<name>A0A0K1QDI5_9BACT</name>
<dbReference type="EMBL" id="CP012333">
    <property type="protein sequence ID" value="AKV03824.1"/>
    <property type="molecule type" value="Genomic_DNA"/>
</dbReference>
<dbReference type="AlphaFoldDB" id="A0A0K1QDI5"/>
<sequence length="50" mass="5742">MKHVAHTRLAPSHDVERERRTHRSTDSSMVSTIETAERKARLSQSRKPSS</sequence>
<keyword evidence="3" id="KW-1185">Reference proteome</keyword>
<evidence type="ECO:0000256" key="1">
    <source>
        <dbReference type="SAM" id="MobiDB-lite"/>
    </source>
</evidence>
<evidence type="ECO:0000313" key="2">
    <source>
        <dbReference type="EMBL" id="AKV03824.1"/>
    </source>
</evidence>
<accession>A0A0K1QDI5</accession>
<feature type="compositionally biased region" description="Basic and acidic residues" evidence="1">
    <location>
        <begin position="11"/>
        <end position="25"/>
    </location>
</feature>
<dbReference type="Proteomes" id="UP000064967">
    <property type="component" value="Chromosome"/>
</dbReference>
<dbReference type="KEGG" id="llu:AKJ09_10487"/>
<feature type="region of interest" description="Disordered" evidence="1">
    <location>
        <begin position="1"/>
        <end position="50"/>
    </location>
</feature>
<dbReference type="STRING" id="1391654.AKJ09_10487"/>
<proteinExistence type="predicted"/>
<protein>
    <submittedName>
        <fullName evidence="2">Uncharacterized protein</fullName>
    </submittedName>
</protein>
<organism evidence="2 3">
    <name type="scientific">Labilithrix luteola</name>
    <dbReference type="NCBI Taxonomy" id="1391654"/>
    <lineage>
        <taxon>Bacteria</taxon>
        <taxon>Pseudomonadati</taxon>
        <taxon>Myxococcota</taxon>
        <taxon>Polyangia</taxon>
        <taxon>Polyangiales</taxon>
        <taxon>Labilitrichaceae</taxon>
        <taxon>Labilithrix</taxon>
    </lineage>
</organism>
<gene>
    <name evidence="2" type="ORF">AKJ09_10487</name>
</gene>